<organism evidence="1 2">
    <name type="scientific">Rhodopseudomonas palustris</name>
    <dbReference type="NCBI Taxonomy" id="1076"/>
    <lineage>
        <taxon>Bacteria</taxon>
        <taxon>Pseudomonadati</taxon>
        <taxon>Pseudomonadota</taxon>
        <taxon>Alphaproteobacteria</taxon>
        <taxon>Hyphomicrobiales</taxon>
        <taxon>Nitrobacteraceae</taxon>
        <taxon>Rhodopseudomonas</taxon>
    </lineage>
</organism>
<accession>A0A323UEG2</accession>
<reference evidence="1 2" key="1">
    <citation type="submission" date="2018-06" db="EMBL/GenBank/DDBJ databases">
        <title>Draft Whole-Genome Sequence of the purple photosynthetic bacterium Rhodospeudomonas palustris XCP.</title>
        <authorList>
            <person name="Rayyan A."/>
            <person name="Meyer T.E."/>
            <person name="Kyndt J.A."/>
        </authorList>
    </citation>
    <scope>NUCLEOTIDE SEQUENCE [LARGE SCALE GENOMIC DNA]</scope>
    <source>
        <strain evidence="1 2">XCP</strain>
    </source>
</reference>
<evidence type="ECO:0000313" key="1">
    <source>
        <dbReference type="EMBL" id="PZA11292.1"/>
    </source>
</evidence>
<dbReference type="Proteomes" id="UP000248134">
    <property type="component" value="Unassembled WGS sequence"/>
</dbReference>
<dbReference type="OrthoDB" id="8141281at2"/>
<name>A0A323UEG2_RHOPL</name>
<proteinExistence type="predicted"/>
<dbReference type="EMBL" id="QKQS01000023">
    <property type="protein sequence ID" value="PZA11292.1"/>
    <property type="molecule type" value="Genomic_DNA"/>
</dbReference>
<comment type="caution">
    <text evidence="1">The sequence shown here is derived from an EMBL/GenBank/DDBJ whole genome shotgun (WGS) entry which is preliminary data.</text>
</comment>
<sequence>MKVADPAPFRNLSPDELEWLAAAEWAQAEFLSDAPKGLVMQSATEMHARAKLKRMLLSQIPTKH</sequence>
<dbReference type="AlphaFoldDB" id="A0A323UEG2"/>
<dbReference type="RefSeq" id="WP_110787378.1">
    <property type="nucleotide sequence ID" value="NZ_QKQS01000023.1"/>
</dbReference>
<evidence type="ECO:0000313" key="2">
    <source>
        <dbReference type="Proteomes" id="UP000248134"/>
    </source>
</evidence>
<protein>
    <submittedName>
        <fullName evidence="1">Uncharacterized protein</fullName>
    </submittedName>
</protein>
<gene>
    <name evidence="1" type="ORF">DNX69_18565</name>
</gene>